<evidence type="ECO:0000256" key="7">
    <source>
        <dbReference type="ARBA" id="ARBA00047599"/>
    </source>
</evidence>
<evidence type="ECO:0000256" key="1">
    <source>
        <dbReference type="ARBA" id="ARBA00005272"/>
    </source>
</evidence>
<proteinExistence type="inferred from homology"/>
<dbReference type="Proteomes" id="UP000607281">
    <property type="component" value="Unassembled WGS sequence"/>
</dbReference>
<dbReference type="InterPro" id="IPR036188">
    <property type="entry name" value="FAD/NAD-bd_sf"/>
</dbReference>
<dbReference type="PRINTS" id="PR00368">
    <property type="entry name" value="FADPNR"/>
</dbReference>
<keyword evidence="6" id="KW-0520">NAD</keyword>
<organism evidence="10 11">
    <name type="scientific">Anabaena subtropica FACHB-260</name>
    <dbReference type="NCBI Taxonomy" id="2692884"/>
    <lineage>
        <taxon>Bacteria</taxon>
        <taxon>Bacillati</taxon>
        <taxon>Cyanobacteriota</taxon>
        <taxon>Cyanophyceae</taxon>
        <taxon>Nostocales</taxon>
        <taxon>Nostocaceae</taxon>
        <taxon>Anabaena</taxon>
    </lineage>
</organism>
<dbReference type="PANTHER" id="PTHR43706:SF47">
    <property type="entry name" value="EXTERNAL NADH-UBIQUINONE OXIDOREDUCTASE 1, MITOCHONDRIAL-RELATED"/>
    <property type="match status" value="1"/>
</dbReference>
<evidence type="ECO:0000259" key="9">
    <source>
        <dbReference type="Pfam" id="PF07992"/>
    </source>
</evidence>
<keyword evidence="5" id="KW-0560">Oxidoreductase</keyword>
<keyword evidence="8" id="KW-1133">Transmembrane helix</keyword>
<evidence type="ECO:0000256" key="8">
    <source>
        <dbReference type="SAM" id="Phobius"/>
    </source>
</evidence>
<evidence type="ECO:0000256" key="5">
    <source>
        <dbReference type="ARBA" id="ARBA00023002"/>
    </source>
</evidence>
<evidence type="ECO:0000313" key="10">
    <source>
        <dbReference type="EMBL" id="MBD2343105.1"/>
    </source>
</evidence>
<evidence type="ECO:0000256" key="3">
    <source>
        <dbReference type="ARBA" id="ARBA00022630"/>
    </source>
</evidence>
<keyword evidence="3" id="KW-0285">Flavoprotein</keyword>
<dbReference type="PANTHER" id="PTHR43706">
    <property type="entry name" value="NADH DEHYDROGENASE"/>
    <property type="match status" value="1"/>
</dbReference>
<keyword evidence="4" id="KW-0274">FAD</keyword>
<accession>A0ABR8CIS7</accession>
<evidence type="ECO:0000256" key="2">
    <source>
        <dbReference type="ARBA" id="ARBA00012637"/>
    </source>
</evidence>
<dbReference type="EMBL" id="JACJRF010000003">
    <property type="protein sequence ID" value="MBD2343105.1"/>
    <property type="molecule type" value="Genomic_DNA"/>
</dbReference>
<dbReference type="EC" id="1.6.5.9" evidence="2"/>
<dbReference type="Pfam" id="PF07992">
    <property type="entry name" value="Pyr_redox_2"/>
    <property type="match status" value="1"/>
</dbReference>
<feature type="domain" description="FAD/NAD(P)-binding" evidence="9">
    <location>
        <begin position="5"/>
        <end position="331"/>
    </location>
</feature>
<evidence type="ECO:0000256" key="4">
    <source>
        <dbReference type="ARBA" id="ARBA00022827"/>
    </source>
</evidence>
<protein>
    <recommendedName>
        <fullName evidence="2">NADH:ubiquinone reductase (non-electrogenic)</fullName>
        <ecNumber evidence="2">1.6.5.9</ecNumber>
    </recommendedName>
</protein>
<comment type="similarity">
    <text evidence="1">Belongs to the NADH dehydrogenase family.</text>
</comment>
<feature type="transmembrane region" description="Helical" evidence="8">
    <location>
        <begin position="370"/>
        <end position="392"/>
    </location>
</feature>
<dbReference type="InterPro" id="IPR023753">
    <property type="entry name" value="FAD/NAD-binding_dom"/>
</dbReference>
<comment type="catalytic activity">
    <reaction evidence="7">
        <text>a quinone + NADH + H(+) = a quinol + NAD(+)</text>
        <dbReference type="Rhea" id="RHEA:46160"/>
        <dbReference type="ChEBI" id="CHEBI:15378"/>
        <dbReference type="ChEBI" id="CHEBI:24646"/>
        <dbReference type="ChEBI" id="CHEBI:57540"/>
        <dbReference type="ChEBI" id="CHEBI:57945"/>
        <dbReference type="ChEBI" id="CHEBI:132124"/>
        <dbReference type="EC" id="1.6.5.9"/>
    </reaction>
</comment>
<keyword evidence="11" id="KW-1185">Reference proteome</keyword>
<keyword evidence="8" id="KW-0812">Transmembrane</keyword>
<dbReference type="Gene3D" id="3.50.50.100">
    <property type="match status" value="1"/>
</dbReference>
<name>A0ABR8CIS7_9NOST</name>
<dbReference type="PRINTS" id="PR00411">
    <property type="entry name" value="PNDRDTASEI"/>
</dbReference>
<sequence length="446" mass="49907">MRNRRVVIVGAGFGGLQAAQSLANSGADVLLIDRNNYHTFVPLLYQVATGQIEPEYIAYPIRTILRRFSFNYRRQHQKPPVQFLMTEVEQIDFSGQIVKTGSGAINYDFLVLATGSRTQFWGVTGAEEYAFSMRTLEEAVALRNHIFACFEQAIQESDDIKRQQLLTFTIVGGGATGVEMAGAVVEMVRGCLRRDYPTLDFREVRIILVQSGDRLLVELPKKLGNYTYKKLHRLGVEIYLQTRVSEVTSGFVHLENEEIIPSATVIWTAGLEANLPGISEELPVASKSKIVVHPTLQVLEHPNVYAIGDLAYVEKNGKSLSGVAPEALQQGVAVARNIQKQIQGKSPKPFSYFNKGRLAIIGCYSGVGKIGAFAFTGFLAWLMWLGVHLVYLPGYRSRLLVLLTWLHTYLFSDRHVRLILSAKSRNVQNSQADLHYLQESRRVESL</sequence>
<reference evidence="10 11" key="1">
    <citation type="journal article" date="2020" name="ISME J.">
        <title>Comparative genomics reveals insights into cyanobacterial evolution and habitat adaptation.</title>
        <authorList>
            <person name="Chen M.Y."/>
            <person name="Teng W.K."/>
            <person name="Zhao L."/>
            <person name="Hu C.X."/>
            <person name="Zhou Y.K."/>
            <person name="Han B.P."/>
            <person name="Song L.R."/>
            <person name="Shu W.S."/>
        </authorList>
    </citation>
    <scope>NUCLEOTIDE SEQUENCE [LARGE SCALE GENOMIC DNA]</scope>
    <source>
        <strain evidence="10 11">FACHB-260</strain>
    </source>
</reference>
<evidence type="ECO:0000313" key="11">
    <source>
        <dbReference type="Proteomes" id="UP000607281"/>
    </source>
</evidence>
<evidence type="ECO:0000256" key="6">
    <source>
        <dbReference type="ARBA" id="ARBA00023027"/>
    </source>
</evidence>
<dbReference type="InterPro" id="IPR045024">
    <property type="entry name" value="NDH-2"/>
</dbReference>
<comment type="caution">
    <text evidence="10">The sequence shown here is derived from an EMBL/GenBank/DDBJ whole genome shotgun (WGS) entry which is preliminary data.</text>
</comment>
<keyword evidence="8" id="KW-0472">Membrane</keyword>
<dbReference type="SUPFAM" id="SSF51905">
    <property type="entry name" value="FAD/NAD(P)-binding domain"/>
    <property type="match status" value="1"/>
</dbReference>
<gene>
    <name evidence="10" type="ORF">H6G18_02935</name>
</gene>